<gene>
    <name evidence="7" type="ORF">LLY24_05545</name>
</gene>
<keyword evidence="3 6" id="KW-0812">Transmembrane</keyword>
<comment type="subcellular location">
    <subcellularLocation>
        <location evidence="1">Cell membrane</location>
        <topology evidence="1">Multi-pass membrane protein</topology>
    </subcellularLocation>
</comment>
<keyword evidence="8" id="KW-1185">Reference proteome</keyword>
<feature type="transmembrane region" description="Helical" evidence="6">
    <location>
        <begin position="66"/>
        <end position="84"/>
    </location>
</feature>
<dbReference type="Pfam" id="PF01810">
    <property type="entry name" value="LysE"/>
    <property type="match status" value="1"/>
</dbReference>
<dbReference type="Proteomes" id="UP001165542">
    <property type="component" value="Unassembled WGS sequence"/>
</dbReference>
<dbReference type="PANTHER" id="PTHR30086:SF20">
    <property type="entry name" value="ARGININE EXPORTER PROTEIN ARGO-RELATED"/>
    <property type="match status" value="1"/>
</dbReference>
<protein>
    <submittedName>
        <fullName evidence="7">LysE family transporter</fullName>
    </submittedName>
</protein>
<evidence type="ECO:0000313" key="7">
    <source>
        <dbReference type="EMBL" id="MCS2608787.1"/>
    </source>
</evidence>
<dbReference type="RefSeq" id="WP_259035295.1">
    <property type="nucleotide sequence ID" value="NZ_JAJISC010000002.1"/>
</dbReference>
<evidence type="ECO:0000256" key="5">
    <source>
        <dbReference type="ARBA" id="ARBA00023136"/>
    </source>
</evidence>
<evidence type="ECO:0000256" key="1">
    <source>
        <dbReference type="ARBA" id="ARBA00004651"/>
    </source>
</evidence>
<organism evidence="7 8">
    <name type="scientific">Halomonas dongshanensis</name>
    <dbReference type="NCBI Taxonomy" id="2890835"/>
    <lineage>
        <taxon>Bacteria</taxon>
        <taxon>Pseudomonadati</taxon>
        <taxon>Pseudomonadota</taxon>
        <taxon>Gammaproteobacteria</taxon>
        <taxon>Oceanospirillales</taxon>
        <taxon>Halomonadaceae</taxon>
        <taxon>Halomonas</taxon>
    </lineage>
</organism>
<accession>A0ABT2EB29</accession>
<feature type="transmembrane region" description="Helical" evidence="6">
    <location>
        <begin position="37"/>
        <end position="60"/>
    </location>
</feature>
<keyword evidence="5 6" id="KW-0472">Membrane</keyword>
<keyword evidence="2" id="KW-1003">Cell membrane</keyword>
<dbReference type="PANTHER" id="PTHR30086">
    <property type="entry name" value="ARGININE EXPORTER PROTEIN ARGO"/>
    <property type="match status" value="1"/>
</dbReference>
<feature type="transmembrane region" description="Helical" evidence="6">
    <location>
        <begin position="6"/>
        <end position="25"/>
    </location>
</feature>
<evidence type="ECO:0000256" key="6">
    <source>
        <dbReference type="SAM" id="Phobius"/>
    </source>
</evidence>
<proteinExistence type="predicted"/>
<keyword evidence="4 6" id="KW-1133">Transmembrane helix</keyword>
<evidence type="ECO:0000313" key="8">
    <source>
        <dbReference type="Proteomes" id="UP001165542"/>
    </source>
</evidence>
<reference evidence="7" key="1">
    <citation type="submission" date="2021-11" db="EMBL/GenBank/DDBJ databases">
        <title>Halomonas sp., isolated from a coastal aquaculture zone in Dongshan Bay.</title>
        <authorList>
            <person name="Lin W."/>
        </authorList>
    </citation>
    <scope>NUCLEOTIDE SEQUENCE</scope>
    <source>
        <strain evidence="7">Yzlin-01</strain>
    </source>
</reference>
<evidence type="ECO:0000256" key="2">
    <source>
        <dbReference type="ARBA" id="ARBA00022475"/>
    </source>
</evidence>
<sequence length="203" mass="21107">MLGIILYALGIMYTPGPVNLLGLNIGISGNAKRSIGFCLGVGSAMLLYLLVLGFAGAAWIDGQTRIALSALGCSYILYLAIKIARASAELEINGAPSELLSFRDGLVMQLLNPKSMVAVLPITTLQFPAQSIEGINLAIWATALALLAAGAPGSYVVLGSLLGQRIKHPGLVKGFNLIMAALLAAVALSIGWEHVLKPLIASQ</sequence>
<evidence type="ECO:0000256" key="4">
    <source>
        <dbReference type="ARBA" id="ARBA00022989"/>
    </source>
</evidence>
<comment type="caution">
    <text evidence="7">The sequence shown here is derived from an EMBL/GenBank/DDBJ whole genome shotgun (WGS) entry which is preliminary data.</text>
</comment>
<feature type="transmembrane region" description="Helical" evidence="6">
    <location>
        <begin position="174"/>
        <end position="192"/>
    </location>
</feature>
<dbReference type="EMBL" id="JAJISC010000002">
    <property type="protein sequence ID" value="MCS2608787.1"/>
    <property type="molecule type" value="Genomic_DNA"/>
</dbReference>
<dbReference type="InterPro" id="IPR001123">
    <property type="entry name" value="LeuE-type"/>
</dbReference>
<name>A0ABT2EB29_9GAMM</name>
<feature type="transmembrane region" description="Helical" evidence="6">
    <location>
        <begin position="137"/>
        <end position="162"/>
    </location>
</feature>
<evidence type="ECO:0000256" key="3">
    <source>
        <dbReference type="ARBA" id="ARBA00022692"/>
    </source>
</evidence>